<organism evidence="2 3">
    <name type="scientific">Melipona bicolor</name>
    <dbReference type="NCBI Taxonomy" id="60889"/>
    <lineage>
        <taxon>Eukaryota</taxon>
        <taxon>Metazoa</taxon>
        <taxon>Ecdysozoa</taxon>
        <taxon>Arthropoda</taxon>
        <taxon>Hexapoda</taxon>
        <taxon>Insecta</taxon>
        <taxon>Pterygota</taxon>
        <taxon>Neoptera</taxon>
        <taxon>Endopterygota</taxon>
        <taxon>Hymenoptera</taxon>
        <taxon>Apocrita</taxon>
        <taxon>Aculeata</taxon>
        <taxon>Apoidea</taxon>
        <taxon>Anthophila</taxon>
        <taxon>Apidae</taxon>
        <taxon>Melipona</taxon>
    </lineage>
</organism>
<feature type="region of interest" description="Disordered" evidence="1">
    <location>
        <begin position="46"/>
        <end position="163"/>
    </location>
</feature>
<reference evidence="2" key="1">
    <citation type="submission" date="2021-10" db="EMBL/GenBank/DDBJ databases">
        <title>Melipona bicolor Genome sequencing and assembly.</title>
        <authorList>
            <person name="Araujo N.S."/>
            <person name="Arias M.C."/>
        </authorList>
    </citation>
    <scope>NUCLEOTIDE SEQUENCE</scope>
    <source>
        <strain evidence="2">USP_2M_L1-L4_2017</strain>
        <tissue evidence="2">Whole body</tissue>
    </source>
</reference>
<evidence type="ECO:0000313" key="2">
    <source>
        <dbReference type="EMBL" id="KAK1122878.1"/>
    </source>
</evidence>
<dbReference type="AlphaFoldDB" id="A0AA40FPA8"/>
<feature type="compositionally biased region" description="Basic residues" evidence="1">
    <location>
        <begin position="100"/>
        <end position="117"/>
    </location>
</feature>
<feature type="compositionally biased region" description="Polar residues" evidence="1">
    <location>
        <begin position="118"/>
        <end position="131"/>
    </location>
</feature>
<gene>
    <name evidence="2" type="ORF">K0M31_009323</name>
</gene>
<keyword evidence="3" id="KW-1185">Reference proteome</keyword>
<protein>
    <submittedName>
        <fullName evidence="2">Uncharacterized protein</fullName>
    </submittedName>
</protein>
<comment type="caution">
    <text evidence="2">The sequence shown here is derived from an EMBL/GenBank/DDBJ whole genome shotgun (WGS) entry which is preliminary data.</text>
</comment>
<dbReference type="Proteomes" id="UP001177670">
    <property type="component" value="Unassembled WGS sequence"/>
</dbReference>
<accession>A0AA40FPA8</accession>
<proteinExistence type="predicted"/>
<evidence type="ECO:0000313" key="3">
    <source>
        <dbReference type="Proteomes" id="UP001177670"/>
    </source>
</evidence>
<evidence type="ECO:0000256" key="1">
    <source>
        <dbReference type="SAM" id="MobiDB-lite"/>
    </source>
</evidence>
<sequence>MSRDPEQPRGLREYYPFRYLPCVGLVTGIGQNPVALMLRKDHGNLSVKQRRRVEQKKERDKGSGPRRPTFTGGNFHPSIGESKPITTLTLAQPSSPLPRPRFRRKEQMKIKRRRIKSLQKSVDFQAGQSLTGEGDVINDERGDSSPVPRTDIVVSRRGNPNDD</sequence>
<name>A0AA40FPA8_9HYME</name>
<dbReference type="EMBL" id="JAHYIQ010000022">
    <property type="protein sequence ID" value="KAK1122878.1"/>
    <property type="molecule type" value="Genomic_DNA"/>
</dbReference>